<evidence type="ECO:0000256" key="8">
    <source>
        <dbReference type="RuleBase" id="RU003953"/>
    </source>
</evidence>
<dbReference type="Proteomes" id="UP000298781">
    <property type="component" value="Chromosome"/>
</dbReference>
<feature type="domain" description="tRNA nucleotidyltransferase/poly(A) polymerase RNA and SrmB- binding" evidence="10">
    <location>
        <begin position="183"/>
        <end position="232"/>
    </location>
</feature>
<gene>
    <name evidence="11" type="ORF">E8M01_04045</name>
</gene>
<name>A0A4D7BN12_9HYPH</name>
<dbReference type="InterPro" id="IPR043519">
    <property type="entry name" value="NT_sf"/>
</dbReference>
<comment type="similarity">
    <text evidence="8">Belongs to the tRNA nucleotidyltransferase/poly(A) polymerase family.</text>
</comment>
<dbReference type="SUPFAM" id="SSF81891">
    <property type="entry name" value="Poly A polymerase C-terminal region-like"/>
    <property type="match status" value="1"/>
</dbReference>
<keyword evidence="8" id="KW-0694">RNA-binding</keyword>
<dbReference type="Pfam" id="PF12627">
    <property type="entry name" value="PolyA_pol_RNAbd"/>
    <property type="match status" value="1"/>
</dbReference>
<evidence type="ECO:0000256" key="5">
    <source>
        <dbReference type="ARBA" id="ARBA00022723"/>
    </source>
</evidence>
<dbReference type="GO" id="GO:0016779">
    <property type="term" value="F:nucleotidyltransferase activity"/>
    <property type="evidence" value="ECO:0007669"/>
    <property type="project" value="UniProtKB-KW"/>
</dbReference>
<dbReference type="GO" id="GO:0000049">
    <property type="term" value="F:tRNA binding"/>
    <property type="evidence" value="ECO:0007669"/>
    <property type="project" value="TreeGrafter"/>
</dbReference>
<dbReference type="AlphaFoldDB" id="A0A4D7BN12"/>
<evidence type="ECO:0000313" key="12">
    <source>
        <dbReference type="Proteomes" id="UP000298781"/>
    </source>
</evidence>
<dbReference type="Pfam" id="PF01743">
    <property type="entry name" value="PolyA_pol"/>
    <property type="match status" value="1"/>
</dbReference>
<dbReference type="InterPro" id="IPR050264">
    <property type="entry name" value="Bact_CCA-adding_enz_type3_sf"/>
</dbReference>
<dbReference type="PANTHER" id="PTHR46173">
    <property type="entry name" value="CCA TRNA NUCLEOTIDYLTRANSFERASE 1, MITOCHONDRIAL"/>
    <property type="match status" value="1"/>
</dbReference>
<dbReference type="Gene3D" id="3.30.460.10">
    <property type="entry name" value="Beta Polymerase, domain 2"/>
    <property type="match status" value="1"/>
</dbReference>
<dbReference type="GO" id="GO:0008033">
    <property type="term" value="P:tRNA processing"/>
    <property type="evidence" value="ECO:0007669"/>
    <property type="project" value="UniProtKB-KW"/>
</dbReference>
<evidence type="ECO:0000256" key="1">
    <source>
        <dbReference type="ARBA" id="ARBA00001946"/>
    </source>
</evidence>
<dbReference type="GO" id="GO:0000166">
    <property type="term" value="F:nucleotide binding"/>
    <property type="evidence" value="ECO:0007669"/>
    <property type="project" value="UniProtKB-KW"/>
</dbReference>
<evidence type="ECO:0000256" key="7">
    <source>
        <dbReference type="ARBA" id="ARBA00022842"/>
    </source>
</evidence>
<dbReference type="Gene3D" id="1.10.3090.10">
    <property type="entry name" value="cca-adding enzyme, domain 2"/>
    <property type="match status" value="1"/>
</dbReference>
<accession>A0A4D7BN12</accession>
<comment type="cofactor">
    <cofactor evidence="1">
        <name>Mg(2+)</name>
        <dbReference type="ChEBI" id="CHEBI:18420"/>
    </cofactor>
</comment>
<keyword evidence="2 8" id="KW-0808">Transferase</keyword>
<organism evidence="11 12">
    <name type="scientific">Phreatobacter stygius</name>
    <dbReference type="NCBI Taxonomy" id="1940610"/>
    <lineage>
        <taxon>Bacteria</taxon>
        <taxon>Pseudomonadati</taxon>
        <taxon>Pseudomonadota</taxon>
        <taxon>Alphaproteobacteria</taxon>
        <taxon>Hyphomicrobiales</taxon>
        <taxon>Phreatobacteraceae</taxon>
        <taxon>Phreatobacter</taxon>
    </lineage>
</organism>
<dbReference type="EMBL" id="CP039690">
    <property type="protein sequence ID" value="QCI69032.1"/>
    <property type="molecule type" value="Genomic_DNA"/>
</dbReference>
<evidence type="ECO:0000259" key="10">
    <source>
        <dbReference type="Pfam" id="PF12627"/>
    </source>
</evidence>
<dbReference type="InterPro" id="IPR002646">
    <property type="entry name" value="PolA_pol_head_dom"/>
</dbReference>
<sequence length="407" mass="43636">MPVPDWLSRGPAARLLAVLNAGPGEARPVGGAVRNALIGMAPGDIDIATSAVPEAVVSAVKAAGFKSVPTGITHGTVTVVVEGRGFEVTTLREDIETDGRRAVVRFGHDWKADASRRDFTVNAMSLTRDGVLHDYFGGEADLRAGRIRFIGDPIQRIREDRLRILRFFRFHATYAAGEPDAAALAACIAERQGLAELSRERLRMEIMKLVIAGRAGETLQVMADAGLLGPLIGGVPFCRDLSRLAEIERLMELPAEAPRRLAALAVLVREDADRLRDRLSLSNEEYRRLDGIGHGWHGLDPAHGELAAKAVLFAAGPRGYRDRALVAFARSGAPPDDTAWRQLATLAERWKAPAFPISGNDLVARGFTAGPELGAALAALRAAWIAADFPTSNSVISGLISQLTTGR</sequence>
<feature type="domain" description="Poly A polymerase head" evidence="9">
    <location>
        <begin position="29"/>
        <end position="148"/>
    </location>
</feature>
<keyword evidence="3" id="KW-0819">tRNA processing</keyword>
<keyword evidence="7" id="KW-0460">Magnesium</keyword>
<reference evidence="11 12" key="1">
    <citation type="submission" date="2019-04" db="EMBL/GenBank/DDBJ databases">
        <title>Phreatobacter aquaticus sp. nov.</title>
        <authorList>
            <person name="Choi A."/>
        </authorList>
    </citation>
    <scope>NUCLEOTIDE SEQUENCE [LARGE SCALE GENOMIC DNA]</scope>
    <source>
        <strain evidence="11 12">KCTC 52518</strain>
    </source>
</reference>
<keyword evidence="6" id="KW-0547">Nucleotide-binding</keyword>
<keyword evidence="12" id="KW-1185">Reference proteome</keyword>
<dbReference type="OrthoDB" id="9805698at2"/>
<evidence type="ECO:0000256" key="3">
    <source>
        <dbReference type="ARBA" id="ARBA00022694"/>
    </source>
</evidence>
<evidence type="ECO:0000256" key="2">
    <source>
        <dbReference type="ARBA" id="ARBA00022679"/>
    </source>
</evidence>
<keyword evidence="4" id="KW-0548">Nucleotidyltransferase</keyword>
<dbReference type="PANTHER" id="PTHR46173:SF1">
    <property type="entry name" value="CCA TRNA NUCLEOTIDYLTRANSFERASE 1, MITOCHONDRIAL"/>
    <property type="match status" value="1"/>
</dbReference>
<evidence type="ECO:0000313" key="11">
    <source>
        <dbReference type="EMBL" id="QCI69032.1"/>
    </source>
</evidence>
<evidence type="ECO:0000259" key="9">
    <source>
        <dbReference type="Pfam" id="PF01743"/>
    </source>
</evidence>
<protein>
    <submittedName>
        <fullName evidence="11">CCA tRNA nucleotidyltransferase</fullName>
    </submittedName>
</protein>
<proteinExistence type="inferred from homology"/>
<dbReference type="CDD" id="cd05398">
    <property type="entry name" value="NT_ClassII-CCAase"/>
    <property type="match status" value="1"/>
</dbReference>
<evidence type="ECO:0000256" key="6">
    <source>
        <dbReference type="ARBA" id="ARBA00022741"/>
    </source>
</evidence>
<keyword evidence="5" id="KW-0479">Metal-binding</keyword>
<dbReference type="KEGG" id="pstg:E8M01_04045"/>
<dbReference type="GO" id="GO:0046872">
    <property type="term" value="F:metal ion binding"/>
    <property type="evidence" value="ECO:0007669"/>
    <property type="project" value="UniProtKB-KW"/>
</dbReference>
<dbReference type="SUPFAM" id="SSF81301">
    <property type="entry name" value="Nucleotidyltransferase"/>
    <property type="match status" value="1"/>
</dbReference>
<evidence type="ECO:0000256" key="4">
    <source>
        <dbReference type="ARBA" id="ARBA00022695"/>
    </source>
</evidence>
<dbReference type="InterPro" id="IPR032828">
    <property type="entry name" value="PolyA_RNA-bd"/>
</dbReference>